<dbReference type="CDD" id="cd09620">
    <property type="entry name" value="CBM9_like_3"/>
    <property type="match status" value="1"/>
</dbReference>
<accession>A0ABR3W0I0</accession>
<evidence type="ECO:0008006" key="4">
    <source>
        <dbReference type="Google" id="ProtNLM"/>
    </source>
</evidence>
<dbReference type="Gene3D" id="2.60.40.1190">
    <property type="match status" value="1"/>
</dbReference>
<feature type="signal peptide" evidence="1">
    <location>
        <begin position="1"/>
        <end position="18"/>
    </location>
</feature>
<dbReference type="EMBL" id="JAWRVE010000191">
    <property type="protein sequence ID" value="KAL1850125.1"/>
    <property type="molecule type" value="Genomic_DNA"/>
</dbReference>
<dbReference type="Proteomes" id="UP001583177">
    <property type="component" value="Unassembled WGS sequence"/>
</dbReference>
<feature type="chain" id="PRO_5047090327" description="Carbohydrate-binding domain-containing protein" evidence="1">
    <location>
        <begin position="19"/>
        <end position="255"/>
    </location>
</feature>
<reference evidence="2 3" key="1">
    <citation type="journal article" date="2024" name="IMA Fungus">
        <title>IMA Genome - F19 : A genome assembly and annotation guide to empower mycologists, including annotated draft genome sequences of Ceratocystis pirilliformis, Diaporthe australafricana, Fusarium ophioides, Paecilomyces lecythidis, and Sporothrix stenoceras.</title>
        <authorList>
            <person name="Aylward J."/>
            <person name="Wilson A.M."/>
            <person name="Visagie C.M."/>
            <person name="Spraker J."/>
            <person name="Barnes I."/>
            <person name="Buitendag C."/>
            <person name="Ceriani C."/>
            <person name="Del Mar Angel L."/>
            <person name="du Plessis D."/>
            <person name="Fuchs T."/>
            <person name="Gasser K."/>
            <person name="Kramer D."/>
            <person name="Li W."/>
            <person name="Munsamy K."/>
            <person name="Piso A."/>
            <person name="Price J.L."/>
            <person name="Sonnekus B."/>
            <person name="Thomas C."/>
            <person name="van der Nest A."/>
            <person name="van Dijk A."/>
            <person name="van Heerden A."/>
            <person name="van Vuuren N."/>
            <person name="Yilmaz N."/>
            <person name="Duong T.A."/>
            <person name="van der Merwe N.A."/>
            <person name="Wingfield M.J."/>
            <person name="Wingfield B.D."/>
        </authorList>
    </citation>
    <scope>NUCLEOTIDE SEQUENCE [LARGE SCALE GENOMIC DNA]</scope>
    <source>
        <strain evidence="2 3">CMW 18300</strain>
    </source>
</reference>
<protein>
    <recommendedName>
        <fullName evidence="4">Carbohydrate-binding domain-containing protein</fullName>
    </recommendedName>
</protein>
<evidence type="ECO:0000313" key="3">
    <source>
        <dbReference type="Proteomes" id="UP001583177"/>
    </source>
</evidence>
<evidence type="ECO:0000313" key="2">
    <source>
        <dbReference type="EMBL" id="KAL1850125.1"/>
    </source>
</evidence>
<dbReference type="SUPFAM" id="SSF49344">
    <property type="entry name" value="CBD9-like"/>
    <property type="match status" value="1"/>
</dbReference>
<keyword evidence="3" id="KW-1185">Reference proteome</keyword>
<sequence>MLFFFVLLVALVVSVVPSTPDRQALPVLAVPACPTTGSVTYNTSVPDKSLFPLTQVDLCYDNSAIHIKFTAFEEKDFYYNQSLSTNGEIYNYEVMEAFIYHGTNDPQTYLEFEVAPNNVTFQAFKHRAKSSFVRDQTPYQVLDKLTLGAAVYNPSKVRAAGAAFDRFYITDLAADAITASTTLDYADDLWVSNVQIPLGLFNVDNGTAQGTEWRMNFFRTVTGPSTFPNQSYGSWSPPDEVNFHMTPFFGDVVFV</sequence>
<proteinExistence type="predicted"/>
<keyword evidence="1" id="KW-0732">Signal</keyword>
<comment type="caution">
    <text evidence="2">The sequence shown here is derived from an EMBL/GenBank/DDBJ whole genome shotgun (WGS) entry which is preliminary data.</text>
</comment>
<evidence type="ECO:0000256" key="1">
    <source>
        <dbReference type="SAM" id="SignalP"/>
    </source>
</evidence>
<gene>
    <name evidence="2" type="ORF">Daus18300_013053</name>
</gene>
<organism evidence="2 3">
    <name type="scientific">Diaporthe australafricana</name>
    <dbReference type="NCBI Taxonomy" id="127596"/>
    <lineage>
        <taxon>Eukaryota</taxon>
        <taxon>Fungi</taxon>
        <taxon>Dikarya</taxon>
        <taxon>Ascomycota</taxon>
        <taxon>Pezizomycotina</taxon>
        <taxon>Sordariomycetes</taxon>
        <taxon>Sordariomycetidae</taxon>
        <taxon>Diaporthales</taxon>
        <taxon>Diaporthaceae</taxon>
        <taxon>Diaporthe</taxon>
    </lineage>
</organism>
<name>A0ABR3W0I0_9PEZI</name>